<sequence length="329" mass="37078">MELSAFELSTFRRFIRNLRDLPPIHVGRDYIGRNAYAIVSKGELRDNPVALKRSFTNVTSREHLVRETHLLSGLAHPSIVTCHGATWRGEAMDAARNDLCCVLEFMEDGNLEDYLAAHPSLPWFPTKLQWLYDIALGLAYLHRLGFVHHDLDPCNVLLRADHAKLCQFGQCLHATEDVDEVATNATYAAPEIALENCNVPESDVWSFGALLATMDRHMASLLRNCGDDDEDEEDENDATMLTLKMAHALAEEHMTPAFSNLCPPEILSLARDCLRMDPSCRPTADELVARIETIADEYNMVLKPLPMSAVAEKREAELLQVLPPRLRRY</sequence>
<dbReference type="InterPro" id="IPR011009">
    <property type="entry name" value="Kinase-like_dom_sf"/>
</dbReference>
<dbReference type="OrthoDB" id="346907at2759"/>
<dbReference type="GO" id="GO:0004674">
    <property type="term" value="F:protein serine/threonine kinase activity"/>
    <property type="evidence" value="ECO:0007669"/>
    <property type="project" value="TreeGrafter"/>
</dbReference>
<dbReference type="InterPro" id="IPR051681">
    <property type="entry name" value="Ser/Thr_Kinases-Pseudokinases"/>
</dbReference>
<dbReference type="Pfam" id="PF00069">
    <property type="entry name" value="Pkinase"/>
    <property type="match status" value="1"/>
</dbReference>
<keyword evidence="2" id="KW-0808">Transferase</keyword>
<dbReference type="PRINTS" id="PR00109">
    <property type="entry name" value="TYRKINASE"/>
</dbReference>
<accession>A0A067BMV3</accession>
<organism evidence="2 3">
    <name type="scientific">Saprolegnia parasitica (strain CBS 223.65)</name>
    <dbReference type="NCBI Taxonomy" id="695850"/>
    <lineage>
        <taxon>Eukaryota</taxon>
        <taxon>Sar</taxon>
        <taxon>Stramenopiles</taxon>
        <taxon>Oomycota</taxon>
        <taxon>Saprolegniomycetes</taxon>
        <taxon>Saprolegniales</taxon>
        <taxon>Saprolegniaceae</taxon>
        <taxon>Saprolegnia</taxon>
    </lineage>
</organism>
<dbReference type="KEGG" id="spar:SPRG_15195"/>
<dbReference type="RefSeq" id="XP_012209744.1">
    <property type="nucleotide sequence ID" value="XM_012354354.1"/>
</dbReference>
<name>A0A067BMV3_SAPPC</name>
<dbReference type="PROSITE" id="PS50011">
    <property type="entry name" value="PROTEIN_KINASE_DOM"/>
    <property type="match status" value="1"/>
</dbReference>
<dbReference type="InterPro" id="IPR001245">
    <property type="entry name" value="Ser-Thr/Tyr_kinase_cat_dom"/>
</dbReference>
<dbReference type="Gene3D" id="1.10.510.10">
    <property type="entry name" value="Transferase(Phosphotransferase) domain 1"/>
    <property type="match status" value="1"/>
</dbReference>
<dbReference type="GO" id="GO:0005524">
    <property type="term" value="F:ATP binding"/>
    <property type="evidence" value="ECO:0007669"/>
    <property type="project" value="InterPro"/>
</dbReference>
<proteinExistence type="predicted"/>
<evidence type="ECO:0000313" key="2">
    <source>
        <dbReference type="EMBL" id="KDO19558.1"/>
    </source>
</evidence>
<protein>
    <submittedName>
        <fullName evidence="2">TKL protein kinase</fullName>
    </submittedName>
</protein>
<dbReference type="SUPFAM" id="SSF56112">
    <property type="entry name" value="Protein kinase-like (PK-like)"/>
    <property type="match status" value="1"/>
</dbReference>
<dbReference type="PANTHER" id="PTHR44329:SF214">
    <property type="entry name" value="PROTEIN KINASE DOMAIN-CONTAINING PROTEIN"/>
    <property type="match status" value="1"/>
</dbReference>
<evidence type="ECO:0000259" key="1">
    <source>
        <dbReference type="PROSITE" id="PS50011"/>
    </source>
</evidence>
<dbReference type="Proteomes" id="UP000030745">
    <property type="component" value="Unassembled WGS sequence"/>
</dbReference>
<keyword evidence="3" id="KW-1185">Reference proteome</keyword>
<reference evidence="2 3" key="1">
    <citation type="journal article" date="2013" name="PLoS Genet.">
        <title>Distinctive expansion of potential virulence genes in the genome of the oomycete fish pathogen Saprolegnia parasitica.</title>
        <authorList>
            <person name="Jiang R.H."/>
            <person name="de Bruijn I."/>
            <person name="Haas B.J."/>
            <person name="Belmonte R."/>
            <person name="Lobach L."/>
            <person name="Christie J."/>
            <person name="van den Ackerveken G."/>
            <person name="Bottin A."/>
            <person name="Bulone V."/>
            <person name="Diaz-Moreno S.M."/>
            <person name="Dumas B."/>
            <person name="Fan L."/>
            <person name="Gaulin E."/>
            <person name="Govers F."/>
            <person name="Grenville-Briggs L.J."/>
            <person name="Horner N.R."/>
            <person name="Levin J.Z."/>
            <person name="Mammella M."/>
            <person name="Meijer H.J."/>
            <person name="Morris P."/>
            <person name="Nusbaum C."/>
            <person name="Oome S."/>
            <person name="Phillips A.J."/>
            <person name="van Rooyen D."/>
            <person name="Rzeszutek E."/>
            <person name="Saraiva M."/>
            <person name="Secombes C.J."/>
            <person name="Seidl M.F."/>
            <person name="Snel B."/>
            <person name="Stassen J.H."/>
            <person name="Sykes S."/>
            <person name="Tripathy S."/>
            <person name="van den Berg H."/>
            <person name="Vega-Arreguin J.C."/>
            <person name="Wawra S."/>
            <person name="Young S.K."/>
            <person name="Zeng Q."/>
            <person name="Dieguez-Uribeondo J."/>
            <person name="Russ C."/>
            <person name="Tyler B.M."/>
            <person name="van West P."/>
        </authorList>
    </citation>
    <scope>NUCLEOTIDE SEQUENCE [LARGE SCALE GENOMIC DNA]</scope>
    <source>
        <strain evidence="2 3">CBS 223.65</strain>
    </source>
</reference>
<dbReference type="Gene3D" id="3.30.200.20">
    <property type="entry name" value="Phosphorylase Kinase, domain 1"/>
    <property type="match status" value="1"/>
</dbReference>
<dbReference type="GeneID" id="24136950"/>
<dbReference type="AlphaFoldDB" id="A0A067BMV3"/>
<dbReference type="OMA" id="CHGATWR"/>
<feature type="domain" description="Protein kinase" evidence="1">
    <location>
        <begin position="25"/>
        <end position="294"/>
    </location>
</feature>
<dbReference type="STRING" id="695850.A0A067BMV3"/>
<dbReference type="PANTHER" id="PTHR44329">
    <property type="entry name" value="SERINE/THREONINE-PROTEIN KINASE TNNI3K-RELATED"/>
    <property type="match status" value="1"/>
</dbReference>
<dbReference type="EMBL" id="KK583345">
    <property type="protein sequence ID" value="KDO19558.1"/>
    <property type="molecule type" value="Genomic_DNA"/>
</dbReference>
<evidence type="ECO:0000313" key="3">
    <source>
        <dbReference type="Proteomes" id="UP000030745"/>
    </source>
</evidence>
<keyword evidence="2" id="KW-0418">Kinase</keyword>
<dbReference type="InterPro" id="IPR000719">
    <property type="entry name" value="Prot_kinase_dom"/>
</dbReference>
<gene>
    <name evidence="2" type="ORF">SPRG_15195</name>
</gene>
<dbReference type="VEuPathDB" id="FungiDB:SPRG_15195"/>